<dbReference type="Proteomes" id="UP001434883">
    <property type="component" value="Unassembled WGS sequence"/>
</dbReference>
<name>A0ABV0RZ84_9TELE</name>
<organism evidence="2 3">
    <name type="scientific">Xenoophorus captivus</name>
    <dbReference type="NCBI Taxonomy" id="1517983"/>
    <lineage>
        <taxon>Eukaryota</taxon>
        <taxon>Metazoa</taxon>
        <taxon>Chordata</taxon>
        <taxon>Craniata</taxon>
        <taxon>Vertebrata</taxon>
        <taxon>Euteleostomi</taxon>
        <taxon>Actinopterygii</taxon>
        <taxon>Neopterygii</taxon>
        <taxon>Teleostei</taxon>
        <taxon>Neoteleostei</taxon>
        <taxon>Acanthomorphata</taxon>
        <taxon>Ovalentaria</taxon>
        <taxon>Atherinomorphae</taxon>
        <taxon>Cyprinodontiformes</taxon>
        <taxon>Goodeidae</taxon>
        <taxon>Xenoophorus</taxon>
    </lineage>
</organism>
<sequence>MTQECQVPPLPSEPSLLSQSHLTALLIASTFSAERELRLSLSNTGICCHLTRSIVTLAVRLVLVFHHIILHVGQRSLLALSDQSTFFHIFALLSTFFFPLFHKGQICRVHELEFSFQLTLCSSCRVSMGF</sequence>
<evidence type="ECO:0000313" key="3">
    <source>
        <dbReference type="Proteomes" id="UP001434883"/>
    </source>
</evidence>
<reference evidence="2 3" key="1">
    <citation type="submission" date="2021-06" db="EMBL/GenBank/DDBJ databases">
        <authorList>
            <person name="Palmer J.M."/>
        </authorList>
    </citation>
    <scope>NUCLEOTIDE SEQUENCE [LARGE SCALE GENOMIC DNA]</scope>
    <source>
        <strain evidence="2 3">XC_2019</strain>
        <tissue evidence="2">Muscle</tissue>
    </source>
</reference>
<feature type="transmembrane region" description="Helical" evidence="1">
    <location>
        <begin position="54"/>
        <end position="73"/>
    </location>
</feature>
<keyword evidence="1" id="KW-0812">Transmembrane</keyword>
<protein>
    <submittedName>
        <fullName evidence="2">Uncharacterized protein</fullName>
    </submittedName>
</protein>
<comment type="caution">
    <text evidence="2">The sequence shown here is derived from an EMBL/GenBank/DDBJ whole genome shotgun (WGS) entry which is preliminary data.</text>
</comment>
<accession>A0ABV0RZ84</accession>
<gene>
    <name evidence="2" type="ORF">XENOCAPTIV_016542</name>
</gene>
<keyword evidence="3" id="KW-1185">Reference proteome</keyword>
<keyword evidence="1" id="KW-1133">Transmembrane helix</keyword>
<feature type="transmembrane region" description="Helical" evidence="1">
    <location>
        <begin position="85"/>
        <end position="101"/>
    </location>
</feature>
<dbReference type="EMBL" id="JAHRIN010062250">
    <property type="protein sequence ID" value="MEQ2213528.1"/>
    <property type="molecule type" value="Genomic_DNA"/>
</dbReference>
<evidence type="ECO:0000313" key="2">
    <source>
        <dbReference type="EMBL" id="MEQ2213528.1"/>
    </source>
</evidence>
<keyword evidence="1" id="KW-0472">Membrane</keyword>
<proteinExistence type="predicted"/>
<evidence type="ECO:0000256" key="1">
    <source>
        <dbReference type="SAM" id="Phobius"/>
    </source>
</evidence>